<comment type="caution">
    <text evidence="1">The sequence shown here is derived from an EMBL/GenBank/DDBJ whole genome shotgun (WGS) entry which is preliminary data.</text>
</comment>
<dbReference type="EMBL" id="JAWNGG020000291">
    <property type="protein sequence ID" value="KAK9295033.1"/>
    <property type="molecule type" value="Genomic_DNA"/>
</dbReference>
<dbReference type="Proteomes" id="UP001432146">
    <property type="component" value="Unassembled WGS sequence"/>
</dbReference>
<name>A0AAW0ZEM3_9HYME</name>
<gene>
    <name evidence="1" type="ORF">QLX08_010519</name>
</gene>
<dbReference type="AlphaFoldDB" id="A0AAW0ZEM3"/>
<proteinExistence type="predicted"/>
<protein>
    <submittedName>
        <fullName evidence="1">Uncharacterized protein</fullName>
    </submittedName>
</protein>
<accession>A0AAW0ZEM3</accession>
<reference evidence="1 2" key="1">
    <citation type="submission" date="2024-05" db="EMBL/GenBank/DDBJ databases">
        <title>The nuclear and mitochondrial genome assemblies of Tetragonisca angustula (Apidae: Meliponini), a tiny yet remarkable pollinator in the Neotropics.</title>
        <authorList>
            <person name="Ferrari R."/>
            <person name="Ricardo P.C."/>
            <person name="Dias F.C."/>
            <person name="Araujo N.S."/>
            <person name="Soares D.O."/>
            <person name="Zhou Q.-S."/>
            <person name="Zhu C.-D."/>
            <person name="Coutinho L."/>
            <person name="Airas M.C."/>
            <person name="Batista T.M."/>
        </authorList>
    </citation>
    <scope>NUCLEOTIDE SEQUENCE [LARGE SCALE GENOMIC DNA]</scope>
    <source>
        <strain evidence="1">ASF017062</strain>
        <tissue evidence="1">Abdomen</tissue>
    </source>
</reference>
<sequence length="127" mass="14298">MASTVHCMVHALEQIRYTYTLHPFSSFENSSTTLFPVWTISSKLGNVGTVTSAWYQQNLDKTWISIFPLGDSLEKYSLGLGKVNPPGTKEKIDGTSCLVSRLRRSSHCLSSIVRQMYYRSCVSPQSR</sequence>
<organism evidence="1 2">
    <name type="scientific">Tetragonisca angustula</name>
    <dbReference type="NCBI Taxonomy" id="166442"/>
    <lineage>
        <taxon>Eukaryota</taxon>
        <taxon>Metazoa</taxon>
        <taxon>Ecdysozoa</taxon>
        <taxon>Arthropoda</taxon>
        <taxon>Hexapoda</taxon>
        <taxon>Insecta</taxon>
        <taxon>Pterygota</taxon>
        <taxon>Neoptera</taxon>
        <taxon>Endopterygota</taxon>
        <taxon>Hymenoptera</taxon>
        <taxon>Apocrita</taxon>
        <taxon>Aculeata</taxon>
        <taxon>Apoidea</taxon>
        <taxon>Anthophila</taxon>
        <taxon>Apidae</taxon>
        <taxon>Tetragonisca</taxon>
    </lineage>
</organism>
<evidence type="ECO:0000313" key="1">
    <source>
        <dbReference type="EMBL" id="KAK9295033.1"/>
    </source>
</evidence>
<keyword evidence="2" id="KW-1185">Reference proteome</keyword>
<evidence type="ECO:0000313" key="2">
    <source>
        <dbReference type="Proteomes" id="UP001432146"/>
    </source>
</evidence>